<keyword evidence="2 6" id="KW-0699">rRNA-binding</keyword>
<evidence type="ECO:0000256" key="5">
    <source>
        <dbReference type="ARBA" id="ARBA00023274"/>
    </source>
</evidence>
<comment type="similarity">
    <text evidence="1 6">Belongs to the universal ribosomal protein uL23 family.</text>
</comment>
<name>A0A7G1Q864_9GAMM</name>
<gene>
    <name evidence="6 7" type="primary">rplW</name>
    <name evidence="7" type="ORF">NSCAC_0355</name>
</gene>
<dbReference type="FunFam" id="3.30.70.330:FF:000001">
    <property type="entry name" value="50S ribosomal protein L23"/>
    <property type="match status" value="1"/>
</dbReference>
<keyword evidence="8" id="KW-1185">Reference proteome</keyword>
<keyword evidence="4 6" id="KW-0689">Ribosomal protein</keyword>
<evidence type="ECO:0000256" key="2">
    <source>
        <dbReference type="ARBA" id="ARBA00022730"/>
    </source>
</evidence>
<dbReference type="AlphaFoldDB" id="A0A7G1Q864"/>
<evidence type="ECO:0000313" key="8">
    <source>
        <dbReference type="Proteomes" id="UP000516072"/>
    </source>
</evidence>
<dbReference type="InterPro" id="IPR012677">
    <property type="entry name" value="Nucleotide-bd_a/b_plait_sf"/>
</dbReference>
<sequence>MNEEKLTKIILTPLLSEKSTFVAEKYNQIVFKVEKSSSKREIKSAIELLFSVKVSKIHTVLMKGKRKKFGRYIGYRGDWKKAYVSLRSGYSIDFTGV</sequence>
<dbReference type="Gene3D" id="3.30.70.330">
    <property type="match status" value="1"/>
</dbReference>
<evidence type="ECO:0000256" key="3">
    <source>
        <dbReference type="ARBA" id="ARBA00022884"/>
    </source>
</evidence>
<dbReference type="GO" id="GO:0003735">
    <property type="term" value="F:structural constituent of ribosome"/>
    <property type="evidence" value="ECO:0007669"/>
    <property type="project" value="InterPro"/>
</dbReference>
<organism evidence="7 8">
    <name type="scientific">Candidatus Nitrosacidococcus tergens</name>
    <dbReference type="NCBI Taxonomy" id="553981"/>
    <lineage>
        <taxon>Bacteria</taxon>
        <taxon>Pseudomonadati</taxon>
        <taxon>Pseudomonadota</taxon>
        <taxon>Gammaproteobacteria</taxon>
        <taxon>Chromatiales</taxon>
        <taxon>Chromatiaceae</taxon>
        <taxon>Candidatus Nitrosacidococcus</taxon>
    </lineage>
</organism>
<dbReference type="HAMAP" id="MF_01369_B">
    <property type="entry name" value="Ribosomal_uL23_B"/>
    <property type="match status" value="1"/>
</dbReference>
<dbReference type="GO" id="GO:0019843">
    <property type="term" value="F:rRNA binding"/>
    <property type="evidence" value="ECO:0007669"/>
    <property type="project" value="UniProtKB-UniRule"/>
</dbReference>
<dbReference type="PANTHER" id="PTHR11620">
    <property type="entry name" value="60S RIBOSOMAL PROTEIN L23A"/>
    <property type="match status" value="1"/>
</dbReference>
<dbReference type="InterPro" id="IPR012678">
    <property type="entry name" value="Ribosomal_uL23/eL15/eS24_sf"/>
</dbReference>
<dbReference type="NCBIfam" id="NF004363">
    <property type="entry name" value="PRK05738.2-4"/>
    <property type="match status" value="1"/>
</dbReference>
<keyword evidence="5 6" id="KW-0687">Ribonucleoprotein</keyword>
<dbReference type="KEGG" id="ntg:NSCAC_0355"/>
<dbReference type="Proteomes" id="UP000516072">
    <property type="component" value="Chromosome"/>
</dbReference>
<protein>
    <recommendedName>
        <fullName evidence="6">Large ribosomal subunit protein uL23</fullName>
    </recommendedName>
</protein>
<evidence type="ECO:0000256" key="4">
    <source>
        <dbReference type="ARBA" id="ARBA00022980"/>
    </source>
</evidence>
<comment type="function">
    <text evidence="6">One of the early assembly proteins it binds 23S rRNA. One of the proteins that surrounds the polypeptide exit tunnel on the outside of the ribosome. Forms the main docking site for trigger factor binding to the ribosome.</text>
</comment>
<keyword evidence="3 6" id="KW-0694">RNA-binding</keyword>
<comment type="subunit">
    <text evidence="6">Part of the 50S ribosomal subunit. Contacts protein L29, and trigger factor when it is bound to the ribosome.</text>
</comment>
<dbReference type="GO" id="GO:0005840">
    <property type="term" value="C:ribosome"/>
    <property type="evidence" value="ECO:0007669"/>
    <property type="project" value="UniProtKB-KW"/>
</dbReference>
<dbReference type="NCBIfam" id="NF004359">
    <property type="entry name" value="PRK05738.1-3"/>
    <property type="match status" value="1"/>
</dbReference>
<dbReference type="SUPFAM" id="SSF54189">
    <property type="entry name" value="Ribosomal proteins S24e, L23 and L15e"/>
    <property type="match status" value="1"/>
</dbReference>
<reference evidence="7 8" key="1">
    <citation type="submission" date="2020-03" db="EMBL/GenBank/DDBJ databases">
        <authorList>
            <person name="Picone N."/>
        </authorList>
    </citation>
    <scope>NUCLEOTIDE SEQUENCE [LARGE SCALE GENOMIC DNA]</scope>
    <source>
        <strain evidence="7">NSCAC1</strain>
    </source>
</reference>
<dbReference type="InterPro" id="IPR013025">
    <property type="entry name" value="Ribosomal_uL23-like"/>
</dbReference>
<dbReference type="EMBL" id="LR778175">
    <property type="protein sequence ID" value="CAB1274811.1"/>
    <property type="molecule type" value="Genomic_DNA"/>
</dbReference>
<proteinExistence type="inferred from homology"/>
<dbReference type="GO" id="GO:0006412">
    <property type="term" value="P:translation"/>
    <property type="evidence" value="ECO:0007669"/>
    <property type="project" value="UniProtKB-UniRule"/>
</dbReference>
<dbReference type="GO" id="GO:1990904">
    <property type="term" value="C:ribonucleoprotein complex"/>
    <property type="evidence" value="ECO:0007669"/>
    <property type="project" value="UniProtKB-KW"/>
</dbReference>
<evidence type="ECO:0000313" key="7">
    <source>
        <dbReference type="EMBL" id="CAB1274811.1"/>
    </source>
</evidence>
<dbReference type="Pfam" id="PF00276">
    <property type="entry name" value="Ribosomal_L23"/>
    <property type="match status" value="1"/>
</dbReference>
<accession>A0A7G1Q864</accession>
<evidence type="ECO:0000256" key="6">
    <source>
        <dbReference type="HAMAP-Rule" id="MF_01369"/>
    </source>
</evidence>
<dbReference type="RefSeq" id="WP_197744719.1">
    <property type="nucleotide sequence ID" value="NZ_LR778175.1"/>
</dbReference>
<evidence type="ECO:0000256" key="1">
    <source>
        <dbReference type="ARBA" id="ARBA00006700"/>
    </source>
</evidence>